<protein>
    <recommendedName>
        <fullName evidence="2">GTP cyclohydrolase 1 type 2 homolog</fullName>
    </recommendedName>
</protein>
<dbReference type="InterPro" id="IPR002678">
    <property type="entry name" value="DUF34/NIF3"/>
</dbReference>
<evidence type="ECO:0000313" key="5">
    <source>
        <dbReference type="EMBL" id="ACZ09784.1"/>
    </source>
</evidence>
<dbReference type="GO" id="GO:0005737">
    <property type="term" value="C:cytoplasm"/>
    <property type="evidence" value="ECO:0007669"/>
    <property type="project" value="TreeGrafter"/>
</dbReference>
<dbReference type="FunFam" id="3.40.1390.30:FF:000001">
    <property type="entry name" value="GTP cyclohydrolase 1 type 2"/>
    <property type="match status" value="1"/>
</dbReference>
<comment type="similarity">
    <text evidence="1">Belongs to the GTP cyclohydrolase I type 2/NIF3 family.</text>
</comment>
<dbReference type="PANTHER" id="PTHR13799:SF14">
    <property type="entry name" value="GTP CYCLOHYDROLASE 1 TYPE 2 HOMOLOG"/>
    <property type="match status" value="1"/>
</dbReference>
<accession>D1ANI0</accession>
<keyword evidence="6" id="KW-1185">Reference proteome</keyword>
<feature type="binding site" evidence="4">
    <location>
        <position position="65"/>
    </location>
    <ligand>
        <name>a divalent metal cation</name>
        <dbReference type="ChEBI" id="CHEBI:60240"/>
        <label>1</label>
    </ligand>
</feature>
<dbReference type="eggNOG" id="COG0327">
    <property type="taxonomic scope" value="Bacteria"/>
</dbReference>
<evidence type="ECO:0000256" key="2">
    <source>
        <dbReference type="ARBA" id="ARBA00022112"/>
    </source>
</evidence>
<dbReference type="RefSeq" id="WP_012862366.1">
    <property type="nucleotide sequence ID" value="NC_013517.1"/>
</dbReference>
<proteinExistence type="inferred from homology"/>
<dbReference type="STRING" id="526218.Sterm_2941"/>
<evidence type="ECO:0000256" key="4">
    <source>
        <dbReference type="PIRSR" id="PIRSR602678-1"/>
    </source>
</evidence>
<dbReference type="GO" id="GO:0046872">
    <property type="term" value="F:metal ion binding"/>
    <property type="evidence" value="ECO:0007669"/>
    <property type="project" value="UniProtKB-KW"/>
</dbReference>
<dbReference type="SUPFAM" id="SSF102705">
    <property type="entry name" value="NIF3 (NGG1p interacting factor 3)-like"/>
    <property type="match status" value="1"/>
</dbReference>
<reference evidence="5 6" key="2">
    <citation type="journal article" date="2010" name="Stand. Genomic Sci.">
        <title>Complete genome sequence of Sebaldella termitidis type strain (NCTC 11300).</title>
        <authorList>
            <person name="Harmon-Smith M."/>
            <person name="Celia L."/>
            <person name="Chertkov O."/>
            <person name="Lapidus A."/>
            <person name="Copeland A."/>
            <person name="Glavina Del Rio T."/>
            <person name="Nolan M."/>
            <person name="Lucas S."/>
            <person name="Tice H."/>
            <person name="Cheng J.F."/>
            <person name="Han C."/>
            <person name="Detter J.C."/>
            <person name="Bruce D."/>
            <person name="Goodwin L."/>
            <person name="Pitluck S."/>
            <person name="Pati A."/>
            <person name="Liolios K."/>
            <person name="Ivanova N."/>
            <person name="Mavromatis K."/>
            <person name="Mikhailova N."/>
            <person name="Chen A."/>
            <person name="Palaniappan K."/>
            <person name="Land M."/>
            <person name="Hauser L."/>
            <person name="Chang Y.J."/>
            <person name="Jeffries C.D."/>
            <person name="Brettin T."/>
            <person name="Goker M."/>
            <person name="Beck B."/>
            <person name="Bristow J."/>
            <person name="Eisen J.A."/>
            <person name="Markowitz V."/>
            <person name="Hugenholtz P."/>
            <person name="Kyrpides N.C."/>
            <person name="Klenk H.P."/>
            <person name="Chen F."/>
        </authorList>
    </citation>
    <scope>NUCLEOTIDE SEQUENCE [LARGE SCALE GENOMIC DNA]</scope>
    <source>
        <strain evidence="6">ATCC 33386 / NCTC 11300</strain>
    </source>
</reference>
<evidence type="ECO:0000256" key="1">
    <source>
        <dbReference type="ARBA" id="ARBA00006964"/>
    </source>
</evidence>
<dbReference type="KEGG" id="str:Sterm_2941"/>
<dbReference type="HOGENOM" id="CLU_037423_2_0_0"/>
<reference evidence="6" key="1">
    <citation type="submission" date="2009-09" db="EMBL/GenBank/DDBJ databases">
        <title>The complete chromosome of Sebaldella termitidis ATCC 33386.</title>
        <authorList>
            <consortium name="US DOE Joint Genome Institute (JGI-PGF)"/>
            <person name="Lucas S."/>
            <person name="Copeland A."/>
            <person name="Lapidus A."/>
            <person name="Glavina del Rio T."/>
            <person name="Dalin E."/>
            <person name="Tice H."/>
            <person name="Bruce D."/>
            <person name="Goodwin L."/>
            <person name="Pitluck S."/>
            <person name="Kyrpides N."/>
            <person name="Mavromatis K."/>
            <person name="Ivanova N."/>
            <person name="Mikhailova N."/>
            <person name="Sims D."/>
            <person name="Meincke L."/>
            <person name="Brettin T."/>
            <person name="Detter J.C."/>
            <person name="Han C."/>
            <person name="Larimer F."/>
            <person name="Land M."/>
            <person name="Hauser L."/>
            <person name="Markowitz V."/>
            <person name="Cheng J.F."/>
            <person name="Hugenholtz P."/>
            <person name="Woyke T."/>
            <person name="Wu D."/>
            <person name="Eisen J.A."/>
        </authorList>
    </citation>
    <scope>NUCLEOTIDE SEQUENCE [LARGE SCALE GENOMIC DNA]</scope>
    <source>
        <strain evidence="6">ATCC 33386 / NCTC 11300</strain>
    </source>
</reference>
<keyword evidence="3 4" id="KW-0479">Metal-binding</keyword>
<dbReference type="Proteomes" id="UP000000845">
    <property type="component" value="Chromosome"/>
</dbReference>
<evidence type="ECO:0000313" key="6">
    <source>
        <dbReference type="Proteomes" id="UP000000845"/>
    </source>
</evidence>
<feature type="binding site" evidence="4">
    <location>
        <position position="228"/>
    </location>
    <ligand>
        <name>a divalent metal cation</name>
        <dbReference type="ChEBI" id="CHEBI:60240"/>
        <label>1</label>
    </ligand>
</feature>
<name>D1ANI0_SEBTE</name>
<feature type="binding site" evidence="4">
    <location>
        <position position="103"/>
    </location>
    <ligand>
        <name>a divalent metal cation</name>
        <dbReference type="ChEBI" id="CHEBI:60240"/>
        <label>1</label>
    </ligand>
</feature>
<dbReference type="EMBL" id="CP001739">
    <property type="protein sequence ID" value="ACZ09784.1"/>
    <property type="molecule type" value="Genomic_DNA"/>
</dbReference>
<dbReference type="InterPro" id="IPR036069">
    <property type="entry name" value="DUF34/NIF3_sf"/>
</dbReference>
<feature type="binding site" evidence="4">
    <location>
        <position position="64"/>
    </location>
    <ligand>
        <name>a divalent metal cation</name>
        <dbReference type="ChEBI" id="CHEBI:60240"/>
        <label>2</label>
    </ligand>
</feature>
<dbReference type="PANTHER" id="PTHR13799">
    <property type="entry name" value="NGG1 INTERACTING FACTOR 3"/>
    <property type="match status" value="1"/>
</dbReference>
<dbReference type="NCBIfam" id="TIGR00486">
    <property type="entry name" value="YbgI_SA1388"/>
    <property type="match status" value="1"/>
</dbReference>
<sequence length="259" mass="28917">MKLEDIMNFLEKKYNPELAEKWDNSGLIIGRKGSNVSAVIICLDITDDVIEQAIAARAELIISHHPLIFSEIKRITNDTVLGEKILKLAENKIAVYSIHTNADSAAHGLSDYILEKLSLGGKKSVWLKNESDPESGLGRILELKKEDNVYNISKAVKEKLNLKNIRIAGNENKRVKRIAVLTGAGGSMIPEIDNTVDLYITGDLKHHETLDALEAGLTLIDIGHYESENIFSELIKKDLEEFFNGKIIQAKENQVFKII</sequence>
<dbReference type="Gene3D" id="3.40.1390.30">
    <property type="entry name" value="NIF3 (NGG1p interacting factor 3)-like"/>
    <property type="match status" value="2"/>
</dbReference>
<organism evidence="5 6">
    <name type="scientific">Sebaldella termitidis (strain ATCC 33386 / NCTC 11300)</name>
    <dbReference type="NCBI Taxonomy" id="526218"/>
    <lineage>
        <taxon>Bacteria</taxon>
        <taxon>Fusobacteriati</taxon>
        <taxon>Fusobacteriota</taxon>
        <taxon>Fusobacteriia</taxon>
        <taxon>Fusobacteriales</taxon>
        <taxon>Leptotrichiaceae</taxon>
        <taxon>Sebaldella</taxon>
    </lineage>
</organism>
<gene>
    <name evidence="5" type="ordered locus">Sterm_2941</name>
</gene>
<dbReference type="Pfam" id="PF01784">
    <property type="entry name" value="DUF34_NIF3"/>
    <property type="match status" value="1"/>
</dbReference>
<feature type="binding site" evidence="4">
    <location>
        <position position="224"/>
    </location>
    <ligand>
        <name>a divalent metal cation</name>
        <dbReference type="ChEBI" id="CHEBI:60240"/>
        <label>1</label>
    </ligand>
</feature>
<evidence type="ECO:0000256" key="3">
    <source>
        <dbReference type="ARBA" id="ARBA00022723"/>
    </source>
</evidence>
<dbReference type="AlphaFoldDB" id="D1ANI0"/>